<dbReference type="Pfam" id="PF07525">
    <property type="entry name" value="SOCS_box"/>
    <property type="match status" value="1"/>
</dbReference>
<dbReference type="Pfam" id="PF00017">
    <property type="entry name" value="SH2"/>
    <property type="match status" value="1"/>
</dbReference>
<keyword evidence="11" id="KW-1185">Reference proteome</keyword>
<gene>
    <name evidence="10" type="ORF">OFUS_LOCUS18044</name>
</gene>
<name>A0A8S4PHD5_OWEFU</name>
<evidence type="ECO:0000259" key="8">
    <source>
        <dbReference type="PROSITE" id="PS50001"/>
    </source>
</evidence>
<feature type="region of interest" description="Disordered" evidence="7">
    <location>
        <begin position="1"/>
        <end position="111"/>
    </location>
</feature>
<evidence type="ECO:0008006" key="12">
    <source>
        <dbReference type="Google" id="ProtNLM"/>
    </source>
</evidence>
<keyword evidence="2" id="KW-0341">Growth regulation</keyword>
<feature type="domain" description="SH2" evidence="8">
    <location>
        <begin position="309"/>
        <end position="404"/>
    </location>
</feature>
<accession>A0A8S4PHD5</accession>
<feature type="region of interest" description="Disordered" evidence="7">
    <location>
        <begin position="246"/>
        <end position="268"/>
    </location>
</feature>
<dbReference type="FunFam" id="3.30.505.10:FF:000028">
    <property type="entry name" value="Suppressor of cytokine signaling 5"/>
    <property type="match status" value="1"/>
</dbReference>
<keyword evidence="3" id="KW-0734">Signal transduction inhibitor</keyword>
<dbReference type="GO" id="GO:0046854">
    <property type="term" value="P:phosphatidylinositol phosphate biosynthetic process"/>
    <property type="evidence" value="ECO:0007669"/>
    <property type="project" value="TreeGrafter"/>
</dbReference>
<evidence type="ECO:0000256" key="1">
    <source>
        <dbReference type="ARBA" id="ARBA00004906"/>
    </source>
</evidence>
<dbReference type="Proteomes" id="UP000749559">
    <property type="component" value="Unassembled WGS sequence"/>
</dbReference>
<keyword evidence="5 6" id="KW-0727">SH2 domain</keyword>
<dbReference type="PROSITE" id="PS50225">
    <property type="entry name" value="SOCS"/>
    <property type="match status" value="1"/>
</dbReference>
<dbReference type="PANTHER" id="PTHR10155">
    <property type="entry name" value="PHOSPHATIDYLINOSITOL 3-KINASE REGULATORY SUBUNIT"/>
    <property type="match status" value="1"/>
</dbReference>
<dbReference type="AlphaFoldDB" id="A0A8S4PHD5"/>
<dbReference type="GO" id="GO:0046935">
    <property type="term" value="F:1-phosphatidylinositol-3-kinase regulator activity"/>
    <property type="evidence" value="ECO:0007669"/>
    <property type="project" value="TreeGrafter"/>
</dbReference>
<protein>
    <recommendedName>
        <fullName evidence="12">Suppressor of cytokine signaling 5</fullName>
    </recommendedName>
</protein>
<dbReference type="PANTHER" id="PTHR10155:SF0">
    <property type="entry name" value="SUPPRESSOR OF CYTOKINE SIGNALING AT 36E, ISOFORM D"/>
    <property type="match status" value="1"/>
</dbReference>
<feature type="compositionally biased region" description="Polar residues" evidence="7">
    <location>
        <begin position="246"/>
        <end position="255"/>
    </location>
</feature>
<dbReference type="EMBL" id="CAIIXF020000008">
    <property type="protein sequence ID" value="CAH1793163.1"/>
    <property type="molecule type" value="Genomic_DNA"/>
</dbReference>
<evidence type="ECO:0000256" key="7">
    <source>
        <dbReference type="SAM" id="MobiDB-lite"/>
    </source>
</evidence>
<feature type="compositionally biased region" description="Basic residues" evidence="7">
    <location>
        <begin position="49"/>
        <end position="63"/>
    </location>
</feature>
<dbReference type="SMART" id="SM00253">
    <property type="entry name" value="SOCS"/>
    <property type="match status" value="1"/>
</dbReference>
<dbReference type="OrthoDB" id="5979828at2759"/>
<keyword evidence="4" id="KW-0833">Ubl conjugation pathway</keyword>
<evidence type="ECO:0000256" key="4">
    <source>
        <dbReference type="ARBA" id="ARBA00022786"/>
    </source>
</evidence>
<dbReference type="InterPro" id="IPR036036">
    <property type="entry name" value="SOCS_box-like_dom_sf"/>
</dbReference>
<dbReference type="PROSITE" id="PS50001">
    <property type="entry name" value="SH2"/>
    <property type="match status" value="1"/>
</dbReference>
<dbReference type="InterPro" id="IPR000980">
    <property type="entry name" value="SH2"/>
</dbReference>
<feature type="domain" description="SOCS box" evidence="9">
    <location>
        <begin position="399"/>
        <end position="448"/>
    </location>
</feature>
<dbReference type="SUPFAM" id="SSF55550">
    <property type="entry name" value="SH2 domain"/>
    <property type="match status" value="1"/>
</dbReference>
<proteinExistence type="predicted"/>
<dbReference type="SMART" id="SM00252">
    <property type="entry name" value="SH2"/>
    <property type="match status" value="1"/>
</dbReference>
<organism evidence="10 11">
    <name type="scientific">Owenia fusiformis</name>
    <name type="common">Polychaete worm</name>
    <dbReference type="NCBI Taxonomy" id="6347"/>
    <lineage>
        <taxon>Eukaryota</taxon>
        <taxon>Metazoa</taxon>
        <taxon>Spiralia</taxon>
        <taxon>Lophotrochozoa</taxon>
        <taxon>Annelida</taxon>
        <taxon>Polychaeta</taxon>
        <taxon>Sedentaria</taxon>
        <taxon>Canalipalpata</taxon>
        <taxon>Sabellida</taxon>
        <taxon>Oweniida</taxon>
        <taxon>Oweniidae</taxon>
        <taxon>Owenia</taxon>
    </lineage>
</organism>
<dbReference type="InterPro" id="IPR001496">
    <property type="entry name" value="SOCS_box"/>
</dbReference>
<evidence type="ECO:0000313" key="10">
    <source>
        <dbReference type="EMBL" id="CAH1793163.1"/>
    </source>
</evidence>
<evidence type="ECO:0000259" key="9">
    <source>
        <dbReference type="PROSITE" id="PS50225"/>
    </source>
</evidence>
<evidence type="ECO:0000256" key="5">
    <source>
        <dbReference type="ARBA" id="ARBA00022999"/>
    </source>
</evidence>
<comment type="caution">
    <text evidence="10">The sequence shown here is derived from an EMBL/GenBank/DDBJ whole genome shotgun (WGS) entry which is preliminary data.</text>
</comment>
<dbReference type="SUPFAM" id="SSF158235">
    <property type="entry name" value="SOCS box-like"/>
    <property type="match status" value="1"/>
</dbReference>
<reference evidence="10" key="1">
    <citation type="submission" date="2022-03" db="EMBL/GenBank/DDBJ databases">
        <authorList>
            <person name="Martin C."/>
        </authorList>
    </citation>
    <scope>NUCLEOTIDE SEQUENCE</scope>
</reference>
<evidence type="ECO:0000256" key="2">
    <source>
        <dbReference type="ARBA" id="ARBA00022604"/>
    </source>
</evidence>
<sequence>MAEGGPSDSVLDDADSDDESVNTFNCINSTPGRSSYGKSQNPKQSTPQTKKKKTDKNVSKKQKQSTWSWKFKNRLPLPGNGKKLSRPSDQLSPEISPGDMGATSGPRNEPGASGCVCTGYRHNVSSSVVLGATGSGCASEQDRFFAMRDELMQIVPTPVIDFARFNPDDFPTFDIDQVHIEQRRREMEEGVDYGTSSNPQHNQFPLRRFAANEPRMGGMGMSQHEHRRRSSFDELSSILQTECSISPTNNRNRSTFGMGAPALPRSESYNETSRNEYGMAQQIPRTVHTQVDFIHCLVPELNDIAACSFYWGVMDRYEAEKLLDNKPEGSFLLRDSAQEEFLFSVSFRRYGRSLHARIEQWNHQFSFDSHDPGVFCAGTVSGLIKHYKDPSCCMFFEPMLTIPQHRSFAFSLQHLCRATISSNTTYDGIDWLPLPQKLKEYLKYYHYKQKVRVRRFETANSQHVYPAKFEVN</sequence>
<dbReference type="Gene3D" id="3.30.505.10">
    <property type="entry name" value="SH2 domain"/>
    <property type="match status" value="1"/>
</dbReference>
<dbReference type="GO" id="GO:0035556">
    <property type="term" value="P:intracellular signal transduction"/>
    <property type="evidence" value="ECO:0007669"/>
    <property type="project" value="InterPro"/>
</dbReference>
<dbReference type="InterPro" id="IPR036860">
    <property type="entry name" value="SH2_dom_sf"/>
</dbReference>
<evidence type="ECO:0000313" key="11">
    <source>
        <dbReference type="Proteomes" id="UP000749559"/>
    </source>
</evidence>
<feature type="compositionally biased region" description="Acidic residues" evidence="7">
    <location>
        <begin position="10"/>
        <end position="20"/>
    </location>
</feature>
<comment type="pathway">
    <text evidence="1">Protein modification; protein ubiquitination.</text>
</comment>
<dbReference type="GO" id="GO:0005942">
    <property type="term" value="C:phosphatidylinositol 3-kinase complex"/>
    <property type="evidence" value="ECO:0007669"/>
    <property type="project" value="TreeGrafter"/>
</dbReference>
<dbReference type="GO" id="GO:0009968">
    <property type="term" value="P:negative regulation of signal transduction"/>
    <property type="evidence" value="ECO:0007669"/>
    <property type="project" value="UniProtKB-KW"/>
</dbReference>
<evidence type="ECO:0000256" key="3">
    <source>
        <dbReference type="ARBA" id="ARBA00022700"/>
    </source>
</evidence>
<evidence type="ECO:0000256" key="6">
    <source>
        <dbReference type="PROSITE-ProRule" id="PRU00191"/>
    </source>
</evidence>
<feature type="compositionally biased region" description="Polar residues" evidence="7">
    <location>
        <begin position="21"/>
        <end position="39"/>
    </location>
</feature>
<dbReference type="SMART" id="SM00969">
    <property type="entry name" value="SOCS_box"/>
    <property type="match status" value="1"/>
</dbReference>